<evidence type="ECO:0000256" key="6">
    <source>
        <dbReference type="ARBA" id="ARBA00022679"/>
    </source>
</evidence>
<keyword evidence="6 10" id="KW-0808">Transferase</keyword>
<keyword evidence="7 10" id="KW-0119">Carbohydrate metabolism</keyword>
<dbReference type="InterPro" id="IPR048458">
    <property type="entry name" value="MalQ_N"/>
</dbReference>
<dbReference type="InterPro" id="IPR017853">
    <property type="entry name" value="GH"/>
</dbReference>
<comment type="caution">
    <text evidence="13">The sequence shown here is derived from an EMBL/GenBank/DDBJ whole genome shotgun (WGS) entry which is preliminary data.</text>
</comment>
<evidence type="ECO:0000256" key="9">
    <source>
        <dbReference type="ARBA" id="ARBA00031501"/>
    </source>
</evidence>
<dbReference type="EMBL" id="JAFEJU010000001">
    <property type="protein sequence ID" value="MBT1174249.1"/>
    <property type="molecule type" value="Genomic_DNA"/>
</dbReference>
<evidence type="ECO:0000256" key="4">
    <source>
        <dbReference type="ARBA" id="ARBA00020295"/>
    </source>
</evidence>
<name>A0ABS5UT79_9BIFI</name>
<evidence type="ECO:0000256" key="3">
    <source>
        <dbReference type="ARBA" id="ARBA00012560"/>
    </source>
</evidence>
<dbReference type="PANTHER" id="PTHR32438:SF5">
    <property type="entry name" value="4-ALPHA-GLUCANOTRANSFERASE DPE1, CHLOROPLASTIC_AMYLOPLASTIC"/>
    <property type="match status" value="1"/>
</dbReference>
<evidence type="ECO:0000256" key="2">
    <source>
        <dbReference type="ARBA" id="ARBA00005684"/>
    </source>
</evidence>
<evidence type="ECO:0000313" key="14">
    <source>
        <dbReference type="Proteomes" id="UP000711736"/>
    </source>
</evidence>
<evidence type="ECO:0000256" key="10">
    <source>
        <dbReference type="RuleBase" id="RU361207"/>
    </source>
</evidence>
<dbReference type="SUPFAM" id="SSF51445">
    <property type="entry name" value="(Trans)glycosidases"/>
    <property type="match status" value="1"/>
</dbReference>
<sequence length="737" mass="80883">MTDQQSNGTATTAGGGAQTLQRSESKDRLARPLIRLAKASGLATSFIDQLGTYTEISDEALVAVLKALDVDASTPEAVEQSIADLEAARRAQLLPPTVVATVGKKTTVELNCSADEDVTVSLTLEDGSTVDECAVLPDLNTGHPVIALDADLPMGYHTLTVKAGSRTGTATIINAPERIPVPEAVQERHRWGWMTQMYSVRSHESWGIGDYGDLKRMLAAAARKTGADFMLINPIHAGAPIPPLEPSPYLPESRRFLNVTYIRPQDIPEYATLSAETRAKVDALHDSVAYRNEESTPMDINAAWDAKRPALRLIFDAGRSAEREQQFEAFKAAAGPDLDSFATWCLCFEVWGAPWGENRWFFEKTIDDPAVQELVAAHHDLFEFNRWLQWIAAEQVTAAQQTATESGMALGLMQDMAVGVHGLGADAWANPERFATGGVTVGCPPDFYNQQGQDWGQPPFNPRYLEATGYRVYREMVHSMYEHAGAVRIDHMLGLFRLWWIPQGLGARNGAYVMYNHEAMLGVLAIEATRAGGMVVGEDLGTVPDYVRQILAERGVLGTDVEWFSREDDSPNAGDPYKGPEEYRKQALASVTTHDLPPTAGYLMFEHVKLREELHLLSEPVEEFAASALAERTAMMNRLVENGYISPSVADDVPAHIQEIVEAMHAMLTDTPSLLLQAALVDGVGETRSQNQPGTSSEYSNWRVPLADEDGHVILSNEVFDLPRVQSLAAVMRGERR</sequence>
<dbReference type="NCBIfam" id="TIGR00217">
    <property type="entry name" value="malQ"/>
    <property type="match status" value="1"/>
</dbReference>
<evidence type="ECO:0000256" key="7">
    <source>
        <dbReference type="ARBA" id="ARBA00023277"/>
    </source>
</evidence>
<comment type="similarity">
    <text evidence="2 10">Belongs to the disproportionating enzyme family.</text>
</comment>
<evidence type="ECO:0000313" key="13">
    <source>
        <dbReference type="EMBL" id="MBT1174249.1"/>
    </source>
</evidence>
<feature type="region of interest" description="Disordered" evidence="11">
    <location>
        <begin position="1"/>
        <end position="26"/>
    </location>
</feature>
<proteinExistence type="inferred from homology"/>
<dbReference type="RefSeq" id="WP_214375492.1">
    <property type="nucleotide sequence ID" value="NZ_JAFEJU010000001.1"/>
</dbReference>
<comment type="catalytic activity">
    <reaction evidence="1 10">
        <text>Transfers a segment of a (1-&gt;4)-alpha-D-glucan to a new position in an acceptor, which may be glucose or a (1-&gt;4)-alpha-D-glucan.</text>
        <dbReference type="EC" id="2.4.1.25"/>
    </reaction>
</comment>
<evidence type="ECO:0000256" key="5">
    <source>
        <dbReference type="ARBA" id="ARBA00022676"/>
    </source>
</evidence>
<dbReference type="Gene3D" id="3.20.20.80">
    <property type="entry name" value="Glycosidases"/>
    <property type="match status" value="1"/>
</dbReference>
<dbReference type="PANTHER" id="PTHR32438">
    <property type="entry name" value="4-ALPHA-GLUCANOTRANSFERASE DPE1, CHLOROPLASTIC/AMYLOPLASTIC"/>
    <property type="match status" value="1"/>
</dbReference>
<reference evidence="13 14" key="1">
    <citation type="journal article" date="2021" name="Environ. Microbiol.">
        <title>Genetic insights into the dark matter of the mammalian gut microbiota through targeted genome reconstruction.</title>
        <authorList>
            <person name="Lugli G.A."/>
            <person name="Alessandri G."/>
            <person name="Milani C."/>
            <person name="Viappiani A."/>
            <person name="Fontana F."/>
            <person name="Tarracchini C."/>
            <person name="Mancabelli L."/>
            <person name="Argentini C."/>
            <person name="Ruiz L."/>
            <person name="Margolles A."/>
            <person name="van Sinderen D."/>
            <person name="Turroni F."/>
            <person name="Ventura M."/>
        </authorList>
    </citation>
    <scope>NUCLEOTIDE SEQUENCE [LARGE SCALE GENOMIC DNA]</scope>
    <source>
        <strain evidence="13 14">LC6</strain>
    </source>
</reference>
<evidence type="ECO:0000256" key="8">
    <source>
        <dbReference type="ARBA" id="ARBA00031423"/>
    </source>
</evidence>
<protein>
    <recommendedName>
        <fullName evidence="4 10">4-alpha-glucanotransferase</fullName>
        <ecNumber evidence="3 10">2.4.1.25</ecNumber>
    </recommendedName>
    <alternativeName>
        <fullName evidence="8 10">Amylomaltase</fullName>
    </alternativeName>
    <alternativeName>
        <fullName evidence="9 10">Disproportionating enzyme</fullName>
    </alternativeName>
</protein>
<keyword evidence="5 10" id="KW-0328">Glycosyltransferase</keyword>
<evidence type="ECO:0000256" key="11">
    <source>
        <dbReference type="SAM" id="MobiDB-lite"/>
    </source>
</evidence>
<dbReference type="Pfam" id="PF21226">
    <property type="entry name" value="MalQ_N"/>
    <property type="match status" value="1"/>
</dbReference>
<dbReference type="GO" id="GO:0004134">
    <property type="term" value="F:4-alpha-glucanotransferase activity"/>
    <property type="evidence" value="ECO:0007669"/>
    <property type="project" value="UniProtKB-EC"/>
</dbReference>
<feature type="domain" description="MalQ N-terminal beta-sandwich" evidence="12">
    <location>
        <begin position="94"/>
        <end position="176"/>
    </location>
</feature>
<evidence type="ECO:0000256" key="1">
    <source>
        <dbReference type="ARBA" id="ARBA00000439"/>
    </source>
</evidence>
<gene>
    <name evidence="13" type="primary">malQ</name>
    <name evidence="13" type="ORF">JS530_01755</name>
</gene>
<evidence type="ECO:0000259" key="12">
    <source>
        <dbReference type="Pfam" id="PF21226"/>
    </source>
</evidence>
<keyword evidence="14" id="KW-1185">Reference proteome</keyword>
<accession>A0ABS5UT79</accession>
<dbReference type="InterPro" id="IPR003385">
    <property type="entry name" value="Glyco_hydro_77"/>
</dbReference>
<organism evidence="13 14">
    <name type="scientific">Bifidobacterium colobi</name>
    <dbReference type="NCBI Taxonomy" id="2809026"/>
    <lineage>
        <taxon>Bacteria</taxon>
        <taxon>Bacillati</taxon>
        <taxon>Actinomycetota</taxon>
        <taxon>Actinomycetes</taxon>
        <taxon>Bifidobacteriales</taxon>
        <taxon>Bifidobacteriaceae</taxon>
        <taxon>Bifidobacterium</taxon>
    </lineage>
</organism>
<dbReference type="Proteomes" id="UP000711736">
    <property type="component" value="Unassembled WGS sequence"/>
</dbReference>
<dbReference type="Pfam" id="PF02446">
    <property type="entry name" value="Glyco_hydro_77"/>
    <property type="match status" value="1"/>
</dbReference>
<dbReference type="EC" id="2.4.1.25" evidence="3 10"/>